<protein>
    <recommendedName>
        <fullName evidence="2">histidine kinase</fullName>
        <ecNumber evidence="2">2.7.13.3</ecNumber>
    </recommendedName>
</protein>
<dbReference type="SMART" id="SM00448">
    <property type="entry name" value="REC"/>
    <property type="match status" value="1"/>
</dbReference>
<evidence type="ECO:0000313" key="11">
    <source>
        <dbReference type="Proteomes" id="UP000177870"/>
    </source>
</evidence>
<dbReference type="InterPro" id="IPR036890">
    <property type="entry name" value="HATPase_C_sf"/>
</dbReference>
<evidence type="ECO:0000256" key="6">
    <source>
        <dbReference type="PROSITE-ProRule" id="PRU00169"/>
    </source>
</evidence>
<dbReference type="PROSITE" id="PS50109">
    <property type="entry name" value="HIS_KIN"/>
    <property type="match status" value="1"/>
</dbReference>
<dbReference type="PANTHER" id="PTHR43547">
    <property type="entry name" value="TWO-COMPONENT HISTIDINE KINASE"/>
    <property type="match status" value="1"/>
</dbReference>
<dbReference type="InterPro" id="IPR003594">
    <property type="entry name" value="HATPase_dom"/>
</dbReference>
<evidence type="ECO:0000259" key="8">
    <source>
        <dbReference type="PROSITE" id="PS50109"/>
    </source>
</evidence>
<dbReference type="Gene3D" id="3.40.50.2300">
    <property type="match status" value="1"/>
</dbReference>
<dbReference type="InterPro" id="IPR004358">
    <property type="entry name" value="Sig_transdc_His_kin-like_C"/>
</dbReference>
<dbReference type="GO" id="GO:0000155">
    <property type="term" value="F:phosphorelay sensor kinase activity"/>
    <property type="evidence" value="ECO:0007669"/>
    <property type="project" value="InterPro"/>
</dbReference>
<dbReference type="InterPro" id="IPR003661">
    <property type="entry name" value="HisK_dim/P_dom"/>
</dbReference>
<dbReference type="InterPro" id="IPR005467">
    <property type="entry name" value="His_kinase_dom"/>
</dbReference>
<name>A0A1D8U1J0_9CYAN</name>
<gene>
    <name evidence="10" type="ORF">BJP34_33880</name>
</gene>
<feature type="domain" description="Histidine kinase" evidence="8">
    <location>
        <begin position="184"/>
        <end position="430"/>
    </location>
</feature>
<dbReference type="SMART" id="SM00387">
    <property type="entry name" value="HATPase_c"/>
    <property type="match status" value="1"/>
</dbReference>
<dbReference type="PROSITE" id="PS50110">
    <property type="entry name" value="RESPONSE_REGULATORY"/>
    <property type="match status" value="1"/>
</dbReference>
<evidence type="ECO:0000313" key="10">
    <source>
        <dbReference type="EMBL" id="AOX03760.1"/>
    </source>
</evidence>
<accession>A0A1D8U1J0</accession>
<dbReference type="EC" id="2.7.13.3" evidence="2"/>
<dbReference type="CDD" id="cd00082">
    <property type="entry name" value="HisKA"/>
    <property type="match status" value="1"/>
</dbReference>
<dbReference type="Gene3D" id="3.30.565.10">
    <property type="entry name" value="Histidine kinase-like ATPase, C-terminal domain"/>
    <property type="match status" value="1"/>
</dbReference>
<feature type="coiled-coil region" evidence="7">
    <location>
        <begin position="127"/>
        <end position="175"/>
    </location>
</feature>
<keyword evidence="3 6" id="KW-0597">Phosphoprotein</keyword>
<evidence type="ECO:0000256" key="7">
    <source>
        <dbReference type="SAM" id="Coils"/>
    </source>
</evidence>
<evidence type="ECO:0000256" key="5">
    <source>
        <dbReference type="ARBA" id="ARBA00023012"/>
    </source>
</evidence>
<dbReference type="EMBL" id="CP017599">
    <property type="protein sequence ID" value="AOX03760.1"/>
    <property type="molecule type" value="Genomic_DNA"/>
</dbReference>
<dbReference type="SUPFAM" id="SSF47384">
    <property type="entry name" value="Homodimeric domain of signal transducing histidine kinase"/>
    <property type="match status" value="1"/>
</dbReference>
<evidence type="ECO:0000256" key="1">
    <source>
        <dbReference type="ARBA" id="ARBA00000085"/>
    </source>
</evidence>
<feature type="modified residue" description="4-aspartylphosphate" evidence="6">
    <location>
        <position position="58"/>
    </location>
</feature>
<dbReference type="STRING" id="1458985.BJP34_33880"/>
<proteinExistence type="predicted"/>
<evidence type="ECO:0000259" key="9">
    <source>
        <dbReference type="PROSITE" id="PS50110"/>
    </source>
</evidence>
<dbReference type="Proteomes" id="UP000177870">
    <property type="component" value="Chromosome"/>
</dbReference>
<dbReference type="InterPro" id="IPR011006">
    <property type="entry name" value="CheY-like_superfamily"/>
</dbReference>
<dbReference type="AlphaFoldDB" id="A0A1D8U1J0"/>
<reference evidence="11" key="1">
    <citation type="submission" date="2016-10" db="EMBL/GenBank/DDBJ databases">
        <title>Comparative genomics uncovers the prolific and rare metabolic potential of the cyanobacterial genus Moorea.</title>
        <authorList>
            <person name="Leao T."/>
            <person name="Castelao G."/>
            <person name="Korobeynikov A."/>
            <person name="Monroe E.A."/>
            <person name="Podell S."/>
            <person name="Glukhov E."/>
            <person name="Allen E."/>
            <person name="Gerwick W.H."/>
            <person name="Gerwick L."/>
        </authorList>
    </citation>
    <scope>NUCLEOTIDE SEQUENCE [LARGE SCALE GENOMIC DNA]</scope>
    <source>
        <strain evidence="11">PAL-8-15-08-1</strain>
    </source>
</reference>
<dbReference type="KEGG" id="mpro:BJP34_33880"/>
<evidence type="ECO:0000256" key="3">
    <source>
        <dbReference type="ARBA" id="ARBA00022553"/>
    </source>
</evidence>
<evidence type="ECO:0000256" key="2">
    <source>
        <dbReference type="ARBA" id="ARBA00012438"/>
    </source>
</evidence>
<dbReference type="PANTHER" id="PTHR43547:SF2">
    <property type="entry name" value="HYBRID SIGNAL TRANSDUCTION HISTIDINE KINASE C"/>
    <property type="match status" value="1"/>
</dbReference>
<dbReference type="CDD" id="cd19920">
    <property type="entry name" value="REC_PA4781-like"/>
    <property type="match status" value="1"/>
</dbReference>
<dbReference type="Pfam" id="PF00072">
    <property type="entry name" value="Response_reg"/>
    <property type="match status" value="1"/>
</dbReference>
<dbReference type="Gene3D" id="1.10.287.130">
    <property type="match status" value="1"/>
</dbReference>
<dbReference type="SMART" id="SM00388">
    <property type="entry name" value="HisKA"/>
    <property type="match status" value="1"/>
</dbReference>
<keyword evidence="5" id="KW-0902">Two-component regulatory system</keyword>
<dbReference type="InterPro" id="IPR001789">
    <property type="entry name" value="Sig_transdc_resp-reg_receiver"/>
</dbReference>
<comment type="catalytic activity">
    <reaction evidence="1">
        <text>ATP + protein L-histidine = ADP + protein N-phospho-L-histidine.</text>
        <dbReference type="EC" id="2.7.13.3"/>
    </reaction>
</comment>
<evidence type="ECO:0000256" key="4">
    <source>
        <dbReference type="ARBA" id="ARBA00022777"/>
    </source>
</evidence>
<dbReference type="Pfam" id="PF02518">
    <property type="entry name" value="HATPase_c"/>
    <property type="match status" value="1"/>
</dbReference>
<organism evidence="10 11">
    <name type="scientific">Moorena producens PAL-8-15-08-1</name>
    <dbReference type="NCBI Taxonomy" id="1458985"/>
    <lineage>
        <taxon>Bacteria</taxon>
        <taxon>Bacillati</taxon>
        <taxon>Cyanobacteriota</taxon>
        <taxon>Cyanophyceae</taxon>
        <taxon>Coleofasciculales</taxon>
        <taxon>Coleofasciculaceae</taxon>
        <taxon>Moorena</taxon>
    </lineage>
</organism>
<dbReference type="InterPro" id="IPR036097">
    <property type="entry name" value="HisK_dim/P_sf"/>
</dbReference>
<sequence length="435" mass="48791">MTYDQDKNLILVVDDTPTNLSVISQALHNAGFTVAVETDGESAIEQVNYNQPDLILLDVMMPGIDGFETCKRLKANPSNRDIPVIFMTALTDTVDKVKGLSIGAVDYITKPFQQDEVLARVRIHLQIRNLTRTLDEQNARLKQEVAERAAAETRLSKTFQQLKEAQEQIIATEKLAYLGTLTAGVAHELRNPLNFVNNYAEGSMELAEELIEEFKIQLEHIETTTASYIKDTLTELRDNSLAIKRHGQRAEGIIQSMMQHARTDSTQLQLTDLNTVLAQAIQLAYHSVRAKNHQFNVTIKTDYDDSIGQLELVSSDISRAFINIIENACYALQSKQKNIGEEFTPMLWVKTLRLSDSVEIRIGDNGTGIPPEIKEKIFHPFFTTKPTGEGTGLGLSLTYDIIIGQHRGTLNVDTELEAYTEFIICLPLRNLDSRN</sequence>
<keyword evidence="7" id="KW-0175">Coiled coil</keyword>
<dbReference type="PRINTS" id="PR00344">
    <property type="entry name" value="BCTRLSENSOR"/>
</dbReference>
<feature type="domain" description="Response regulatory" evidence="9">
    <location>
        <begin position="9"/>
        <end position="125"/>
    </location>
</feature>
<dbReference type="SUPFAM" id="SSF52172">
    <property type="entry name" value="CheY-like"/>
    <property type="match status" value="1"/>
</dbReference>
<dbReference type="SUPFAM" id="SSF55874">
    <property type="entry name" value="ATPase domain of HSP90 chaperone/DNA topoisomerase II/histidine kinase"/>
    <property type="match status" value="1"/>
</dbReference>
<dbReference type="RefSeq" id="WP_070396128.1">
    <property type="nucleotide sequence ID" value="NZ_CP017599.1"/>
</dbReference>
<keyword evidence="4" id="KW-0418">Kinase</keyword>
<keyword evidence="4" id="KW-0808">Transferase</keyword>